<accession>A0A8E0RLR7</accession>
<protein>
    <recommendedName>
        <fullName evidence="4">UBA domain-containing protein</fullName>
    </recommendedName>
</protein>
<gene>
    <name evidence="2" type="ORF">FBUS_11824</name>
</gene>
<evidence type="ECO:0000313" key="3">
    <source>
        <dbReference type="Proteomes" id="UP000728185"/>
    </source>
</evidence>
<evidence type="ECO:0000313" key="2">
    <source>
        <dbReference type="EMBL" id="KAA0186882.1"/>
    </source>
</evidence>
<feature type="compositionally biased region" description="Low complexity" evidence="1">
    <location>
        <begin position="210"/>
        <end position="222"/>
    </location>
</feature>
<dbReference type="AlphaFoldDB" id="A0A8E0RLR7"/>
<organism evidence="2 3">
    <name type="scientific">Fasciolopsis buskii</name>
    <dbReference type="NCBI Taxonomy" id="27845"/>
    <lineage>
        <taxon>Eukaryota</taxon>
        <taxon>Metazoa</taxon>
        <taxon>Spiralia</taxon>
        <taxon>Lophotrochozoa</taxon>
        <taxon>Platyhelminthes</taxon>
        <taxon>Trematoda</taxon>
        <taxon>Digenea</taxon>
        <taxon>Plagiorchiida</taxon>
        <taxon>Echinostomata</taxon>
        <taxon>Echinostomatoidea</taxon>
        <taxon>Fasciolidae</taxon>
        <taxon>Fasciolopsis</taxon>
    </lineage>
</organism>
<reference evidence="2" key="1">
    <citation type="submission" date="2019-05" db="EMBL/GenBank/DDBJ databases">
        <title>Annotation for the trematode Fasciolopsis buski.</title>
        <authorList>
            <person name="Choi Y.-J."/>
        </authorList>
    </citation>
    <scope>NUCLEOTIDE SEQUENCE</scope>
    <source>
        <strain evidence="2">HT</strain>
        <tissue evidence="2">Whole worm</tissue>
    </source>
</reference>
<comment type="caution">
    <text evidence="2">The sequence shown here is derived from an EMBL/GenBank/DDBJ whole genome shotgun (WGS) entry which is preliminary data.</text>
</comment>
<feature type="non-terminal residue" evidence="2">
    <location>
        <position position="1"/>
    </location>
</feature>
<dbReference type="Proteomes" id="UP000728185">
    <property type="component" value="Unassembled WGS sequence"/>
</dbReference>
<dbReference type="OrthoDB" id="6288324at2759"/>
<sequence length="232" mass="26381">MNELGFNPDDLQDAFENRRFNNLTATYLLLADTETRHRVTRRLHNQSDSWKSIPQPSSNLSSDMDFESSDDDPRVNLRRRSHSAVGSADHGTIERQGRTSWATGSLRDRDPQNTSKLYSQPNKQLLRPSLNLPRLIATADKSENSFPRLPINIELHPRRMPRNKQCTTDTEYAADVSDVEVENVAPRTPIGLRRFRTPSLEIETERRGGTNSTNNNSNNNNNVIVSAEVTLR</sequence>
<feature type="compositionally biased region" description="Polar residues" evidence="1">
    <location>
        <begin position="46"/>
        <end position="60"/>
    </location>
</feature>
<name>A0A8E0RLR7_9TREM</name>
<evidence type="ECO:0000256" key="1">
    <source>
        <dbReference type="SAM" id="MobiDB-lite"/>
    </source>
</evidence>
<evidence type="ECO:0008006" key="4">
    <source>
        <dbReference type="Google" id="ProtNLM"/>
    </source>
</evidence>
<dbReference type="EMBL" id="LUCM01009516">
    <property type="protein sequence ID" value="KAA0186882.1"/>
    <property type="molecule type" value="Genomic_DNA"/>
</dbReference>
<feature type="region of interest" description="Disordered" evidence="1">
    <location>
        <begin position="42"/>
        <end position="118"/>
    </location>
</feature>
<feature type="region of interest" description="Disordered" evidence="1">
    <location>
        <begin position="204"/>
        <end position="232"/>
    </location>
</feature>
<dbReference type="Gene3D" id="1.10.8.10">
    <property type="entry name" value="DNA helicase RuvA subunit, C-terminal domain"/>
    <property type="match status" value="1"/>
</dbReference>
<keyword evidence="3" id="KW-1185">Reference proteome</keyword>
<proteinExistence type="predicted"/>